<evidence type="ECO:0000256" key="1">
    <source>
        <dbReference type="SAM" id="MobiDB-lite"/>
    </source>
</evidence>
<dbReference type="SMART" id="SM00869">
    <property type="entry name" value="Autotransporter"/>
    <property type="match status" value="1"/>
</dbReference>
<accession>A0ABZ0CW88</accession>
<feature type="compositionally biased region" description="Polar residues" evidence="1">
    <location>
        <begin position="120"/>
        <end position="130"/>
    </location>
</feature>
<feature type="region of interest" description="Disordered" evidence="1">
    <location>
        <begin position="120"/>
        <end position="139"/>
    </location>
</feature>
<dbReference type="PROSITE" id="PS51208">
    <property type="entry name" value="AUTOTRANSPORTER"/>
    <property type="match status" value="1"/>
</dbReference>
<feature type="region of interest" description="Disordered" evidence="1">
    <location>
        <begin position="22"/>
        <end position="79"/>
    </location>
</feature>
<keyword evidence="5" id="KW-1185">Reference proteome</keyword>
<name>A0ABZ0CW88_9BURK</name>
<feature type="signal peptide" evidence="2">
    <location>
        <begin position="1"/>
        <end position="21"/>
    </location>
</feature>
<feature type="domain" description="Autotransporter" evidence="3">
    <location>
        <begin position="68"/>
        <end position="357"/>
    </location>
</feature>
<keyword evidence="2" id="KW-0732">Signal</keyword>
<evidence type="ECO:0000259" key="3">
    <source>
        <dbReference type="PROSITE" id="PS51208"/>
    </source>
</evidence>
<dbReference type="Proteomes" id="UP001303946">
    <property type="component" value="Chromosome"/>
</dbReference>
<gene>
    <name evidence="4" type="ORF">RXV79_04110</name>
</gene>
<dbReference type="NCBIfam" id="TIGR01414">
    <property type="entry name" value="autotrans_barl"/>
    <property type="match status" value="1"/>
</dbReference>
<sequence length="359" mass="38696">MSLRSSIPPLALLMVCALAQAQSKTPPPCPDDKRGEDCAAAEEQDRRVRNNEAAAPQVVGDAPLGPAGGPGGPAPSLRFERGPLKVRNFGVSLAVDHALSPQWVLGGVVNVSKGKLQRQQTEFDSTNGTPPNVIRSDTTVDTRSTSLAASLSYFTRDAIAIDGAFSLMRTQLETRRISNDTDQFTGENVSNAWGLWLSASRIWRFGPRAVVPQVGLEYTDTRTGALTAIYQDLSDPLNGANGTVGFRVGEQKQRVLASVLSAQLQQPISMRFGTLTPYGRVTWRQRLWKDADPILGTNSNGLTRELDPDSAESRSSIGLAAGVVLQLTRGISSFVDVSHRRGSNDLQETRVGLGLKFEI</sequence>
<reference evidence="4 5" key="1">
    <citation type="submission" date="2023-10" db="EMBL/GenBank/DDBJ databases">
        <title>Bacteria for the degradation of biodegradable plastic PBAT(Polybutylene adipate terephthalate).</title>
        <authorList>
            <person name="Weon H.-Y."/>
            <person name="Yeon J."/>
        </authorList>
    </citation>
    <scope>NUCLEOTIDE SEQUENCE [LARGE SCALE GENOMIC DNA]</scope>
    <source>
        <strain evidence="4 5">SBD 7-3</strain>
    </source>
</reference>
<dbReference type="RefSeq" id="WP_316702203.1">
    <property type="nucleotide sequence ID" value="NZ_CP136336.1"/>
</dbReference>
<organism evidence="4 5">
    <name type="scientific">Piscinibacter gummiphilus</name>
    <dbReference type="NCBI Taxonomy" id="946333"/>
    <lineage>
        <taxon>Bacteria</taxon>
        <taxon>Pseudomonadati</taxon>
        <taxon>Pseudomonadota</taxon>
        <taxon>Betaproteobacteria</taxon>
        <taxon>Burkholderiales</taxon>
        <taxon>Sphaerotilaceae</taxon>
        <taxon>Piscinibacter</taxon>
    </lineage>
</organism>
<feature type="chain" id="PRO_5045151849" evidence="2">
    <location>
        <begin position="22"/>
        <end position="359"/>
    </location>
</feature>
<dbReference type="InterPro" id="IPR036709">
    <property type="entry name" value="Autotransporte_beta_dom_sf"/>
</dbReference>
<proteinExistence type="predicted"/>
<dbReference type="InterPro" id="IPR006315">
    <property type="entry name" value="OM_autotransptr_brl_dom"/>
</dbReference>
<dbReference type="EMBL" id="CP136336">
    <property type="protein sequence ID" value="WOB09247.1"/>
    <property type="molecule type" value="Genomic_DNA"/>
</dbReference>
<protein>
    <submittedName>
        <fullName evidence="4">Autotransporter outer membrane beta-barrel domain-containing protein</fullName>
    </submittedName>
</protein>
<evidence type="ECO:0000256" key="2">
    <source>
        <dbReference type="SAM" id="SignalP"/>
    </source>
</evidence>
<dbReference type="Pfam" id="PF03797">
    <property type="entry name" value="Autotransporter"/>
    <property type="match status" value="1"/>
</dbReference>
<evidence type="ECO:0000313" key="4">
    <source>
        <dbReference type="EMBL" id="WOB09247.1"/>
    </source>
</evidence>
<dbReference type="InterPro" id="IPR005546">
    <property type="entry name" value="Autotransporte_beta"/>
</dbReference>
<dbReference type="SUPFAM" id="SSF103515">
    <property type="entry name" value="Autotransporter"/>
    <property type="match status" value="1"/>
</dbReference>
<feature type="compositionally biased region" description="Basic and acidic residues" evidence="1">
    <location>
        <begin position="30"/>
        <end position="50"/>
    </location>
</feature>
<dbReference type="Gene3D" id="2.40.128.130">
    <property type="entry name" value="Autotransporter beta-domain"/>
    <property type="match status" value="1"/>
</dbReference>
<evidence type="ECO:0000313" key="5">
    <source>
        <dbReference type="Proteomes" id="UP001303946"/>
    </source>
</evidence>